<reference evidence="1 2" key="1">
    <citation type="submission" date="2024-04" db="EMBL/GenBank/DDBJ databases">
        <title>Phyllosticta paracitricarpa is synonymous to the EU quarantine fungus P. citricarpa based on phylogenomic analyses.</title>
        <authorList>
            <consortium name="Lawrence Berkeley National Laboratory"/>
            <person name="Van Ingen-Buijs V.A."/>
            <person name="Van Westerhoven A.C."/>
            <person name="Haridas S."/>
            <person name="Skiadas P."/>
            <person name="Martin F."/>
            <person name="Groenewald J.Z."/>
            <person name="Crous P.W."/>
            <person name="Seidl M.F."/>
        </authorList>
    </citation>
    <scope>NUCLEOTIDE SEQUENCE [LARGE SCALE GENOMIC DNA]</scope>
    <source>
        <strain evidence="1 2">CBS 123374</strain>
    </source>
</reference>
<dbReference type="Proteomes" id="UP001492380">
    <property type="component" value="Unassembled WGS sequence"/>
</dbReference>
<accession>A0ABR1Y8L3</accession>
<evidence type="ECO:0000313" key="2">
    <source>
        <dbReference type="Proteomes" id="UP001492380"/>
    </source>
</evidence>
<protein>
    <recommendedName>
        <fullName evidence="3">Secreted protein</fullName>
    </recommendedName>
</protein>
<dbReference type="EMBL" id="JBBWRZ010000015">
    <property type="protein sequence ID" value="KAK8222657.1"/>
    <property type="molecule type" value="Genomic_DNA"/>
</dbReference>
<gene>
    <name evidence="1" type="ORF">HDK90DRAFT_119669</name>
</gene>
<keyword evidence="2" id="KW-1185">Reference proteome</keyword>
<name>A0ABR1Y8L3_9PEZI</name>
<proteinExistence type="predicted"/>
<sequence>MAAWSDTFAWACFLLCIGSDCIVWLHVLAYCIVATESVGDAPNFHHQGLQIHLHTCCSWELPLPLSSPCSAKKKTGAKSQS</sequence>
<comment type="caution">
    <text evidence="1">The sequence shown here is derived from an EMBL/GenBank/DDBJ whole genome shotgun (WGS) entry which is preliminary data.</text>
</comment>
<evidence type="ECO:0008006" key="3">
    <source>
        <dbReference type="Google" id="ProtNLM"/>
    </source>
</evidence>
<evidence type="ECO:0000313" key="1">
    <source>
        <dbReference type="EMBL" id="KAK8222657.1"/>
    </source>
</evidence>
<organism evidence="1 2">
    <name type="scientific">Phyllosticta capitalensis</name>
    <dbReference type="NCBI Taxonomy" id="121624"/>
    <lineage>
        <taxon>Eukaryota</taxon>
        <taxon>Fungi</taxon>
        <taxon>Dikarya</taxon>
        <taxon>Ascomycota</taxon>
        <taxon>Pezizomycotina</taxon>
        <taxon>Dothideomycetes</taxon>
        <taxon>Dothideomycetes incertae sedis</taxon>
        <taxon>Botryosphaeriales</taxon>
        <taxon>Phyllostictaceae</taxon>
        <taxon>Phyllosticta</taxon>
    </lineage>
</organism>